<feature type="domain" description="Thioredoxin" evidence="5">
    <location>
        <begin position="219"/>
        <end position="370"/>
    </location>
</feature>
<evidence type="ECO:0000259" key="5">
    <source>
        <dbReference type="PROSITE" id="PS51352"/>
    </source>
</evidence>
<keyword evidence="2" id="KW-0201">Cytochrome c-type biogenesis</keyword>
<dbReference type="EMBL" id="FTPU01000006">
    <property type="protein sequence ID" value="SIT96142.1"/>
    <property type="molecule type" value="Genomic_DNA"/>
</dbReference>
<evidence type="ECO:0000256" key="2">
    <source>
        <dbReference type="ARBA" id="ARBA00022748"/>
    </source>
</evidence>
<protein>
    <submittedName>
        <fullName evidence="6">AhpC/TSA family protein</fullName>
    </submittedName>
</protein>
<dbReference type="InterPro" id="IPR000866">
    <property type="entry name" value="AhpC/TSA"/>
</dbReference>
<organism evidence="6 7">
    <name type="scientific">Epilithonimonas bovis DSM 19482</name>
    <dbReference type="NCBI Taxonomy" id="1121284"/>
    <lineage>
        <taxon>Bacteria</taxon>
        <taxon>Pseudomonadati</taxon>
        <taxon>Bacteroidota</taxon>
        <taxon>Flavobacteriia</taxon>
        <taxon>Flavobacteriales</taxon>
        <taxon>Weeksellaceae</taxon>
        <taxon>Chryseobacterium group</taxon>
        <taxon>Epilithonimonas</taxon>
    </lineage>
</organism>
<name>A0A1U7PW07_9FLAO</name>
<reference evidence="7" key="1">
    <citation type="submission" date="2016-10" db="EMBL/GenBank/DDBJ databases">
        <authorList>
            <person name="Varghese N."/>
            <person name="Submissions S."/>
        </authorList>
    </citation>
    <scope>NUCLEOTIDE SEQUENCE [LARGE SCALE GENOMIC DNA]</scope>
    <source>
        <strain evidence="7">DSM 19482</strain>
    </source>
</reference>
<evidence type="ECO:0000256" key="3">
    <source>
        <dbReference type="ARBA" id="ARBA00023157"/>
    </source>
</evidence>
<dbReference type="STRING" id="1121284.SAMN05660493_00814"/>
<dbReference type="RefSeq" id="WP_076782199.1">
    <property type="nucleotide sequence ID" value="NZ_FTPU01000006.1"/>
</dbReference>
<dbReference type="GO" id="GO:0030313">
    <property type="term" value="C:cell envelope"/>
    <property type="evidence" value="ECO:0007669"/>
    <property type="project" value="UniProtKB-SubCell"/>
</dbReference>
<gene>
    <name evidence="6" type="ORF">SAMN05660493_00814</name>
</gene>
<dbReference type="Pfam" id="PF00578">
    <property type="entry name" value="AhpC-TSA"/>
    <property type="match status" value="1"/>
</dbReference>
<evidence type="ECO:0000313" key="7">
    <source>
        <dbReference type="Proteomes" id="UP000187261"/>
    </source>
</evidence>
<keyword evidence="7" id="KW-1185">Reference proteome</keyword>
<dbReference type="OrthoDB" id="710833at2"/>
<dbReference type="PROSITE" id="PS51352">
    <property type="entry name" value="THIOREDOXIN_2"/>
    <property type="match status" value="1"/>
</dbReference>
<evidence type="ECO:0000256" key="1">
    <source>
        <dbReference type="ARBA" id="ARBA00004196"/>
    </source>
</evidence>
<keyword evidence="3" id="KW-1015">Disulfide bond</keyword>
<dbReference type="InterPro" id="IPR050553">
    <property type="entry name" value="Thioredoxin_ResA/DsbE_sf"/>
</dbReference>
<evidence type="ECO:0000256" key="4">
    <source>
        <dbReference type="ARBA" id="ARBA00023284"/>
    </source>
</evidence>
<comment type="subcellular location">
    <subcellularLocation>
        <location evidence="1">Cell envelope</location>
    </subcellularLocation>
</comment>
<keyword evidence="4" id="KW-0676">Redox-active center</keyword>
<accession>A0A1U7PW07</accession>
<evidence type="ECO:0000313" key="6">
    <source>
        <dbReference type="EMBL" id="SIT96142.1"/>
    </source>
</evidence>
<dbReference type="CDD" id="cd02966">
    <property type="entry name" value="TlpA_like_family"/>
    <property type="match status" value="1"/>
</dbReference>
<dbReference type="InterPro" id="IPR013766">
    <property type="entry name" value="Thioredoxin_domain"/>
</dbReference>
<dbReference type="PANTHER" id="PTHR42852">
    <property type="entry name" value="THIOL:DISULFIDE INTERCHANGE PROTEIN DSBE"/>
    <property type="match status" value="1"/>
</dbReference>
<dbReference type="Proteomes" id="UP000187261">
    <property type="component" value="Unassembled WGS sequence"/>
</dbReference>
<dbReference type="AlphaFoldDB" id="A0A1U7PW07"/>
<sequence>MLIKNILNIFFLFYCSFIFSQKDNVKVTAIDKKNLYKKHLFLAPKFDLKYYNQSNKLDSTSIKNNKFEFNIQGFSDDFPRPYFFIMEFEKNKSYLITQDFYILNKSKNVVFDSENAKITDENEYNELKKDKNSYIEYMKDVFLQKGKIDSIKYTSTDFEKIGDSLKPTYEKLKEEEEKRLLKYSKLNPNSIILFWEIVNKTENEGYNLVYETAFTNLSKRIKNSSPGKELSKLFTQIKKITIGNYFNFYIKNSKIKISKKYTLVDFWFSYCKPCIEEMPKYKLIYEKYKVKGFEYIGISTDRSQDINNWKKVIEKNGLVWQNLLDENGLESKKYNINKFPTTFLLDSEGKIVKKDISPEELDKFLEENLKN</sequence>
<dbReference type="SUPFAM" id="SSF52833">
    <property type="entry name" value="Thioredoxin-like"/>
    <property type="match status" value="1"/>
</dbReference>
<dbReference type="InterPro" id="IPR036249">
    <property type="entry name" value="Thioredoxin-like_sf"/>
</dbReference>
<proteinExistence type="predicted"/>
<dbReference type="Gene3D" id="3.40.30.10">
    <property type="entry name" value="Glutaredoxin"/>
    <property type="match status" value="1"/>
</dbReference>
<dbReference type="PANTHER" id="PTHR42852:SF6">
    <property type="entry name" value="THIOL:DISULFIDE INTERCHANGE PROTEIN DSBE"/>
    <property type="match status" value="1"/>
</dbReference>
<dbReference type="GO" id="GO:0017004">
    <property type="term" value="P:cytochrome complex assembly"/>
    <property type="evidence" value="ECO:0007669"/>
    <property type="project" value="UniProtKB-KW"/>
</dbReference>